<reference evidence="4 5" key="1">
    <citation type="submission" date="2021-03" db="EMBL/GenBank/DDBJ databases">
        <title>Genomic and phenotypic characterization of Chloracidobacterium isolates provides evidence for multiple species.</title>
        <authorList>
            <person name="Saini M.K."/>
            <person name="Costas A.M.G."/>
            <person name="Tank M."/>
            <person name="Bryant D.A."/>
        </authorList>
    </citation>
    <scope>NUCLEOTIDE SEQUENCE [LARGE SCALE GENOMIC DNA]</scope>
    <source>
        <strain evidence="4 5">N</strain>
    </source>
</reference>
<dbReference type="RefSeq" id="WP_211423812.1">
    <property type="nucleotide sequence ID" value="NZ_CP072643.1"/>
</dbReference>
<dbReference type="Proteomes" id="UP000677668">
    <property type="component" value="Chromosome 2"/>
</dbReference>
<keyword evidence="5" id="KW-1185">Reference proteome</keyword>
<sequence>MTTHYLYATILTGEAVAANNRGDNLGNTTTLQKVFHQDDVHTSISAEAIRFALRHHFQLAGLPVNRRYDGDRLIYADEKRTYWGSRTPFIDDDLMGFMDAAAAQAERDDEEAEPGSTAKSGKKKKGTVTKRTSPLAVGRAVSLRPYRGELSFNCVSGVKEKGKLSLYNAEMHTTEYQYSIALNLNDVLDKQNIGHLIDALIEPPPVAGNHARFYYDFSPASIVFRVTSTHASRIQNCFEHDEEGRTYTVARLIRRVASGDIPAEELIIGGELSHTDEGKKLKELGVTVLDGIRKAADEARRRIARRDKAFAVLAEGR</sequence>
<accession>A0ABX8B7N8</accession>
<evidence type="ECO:0000256" key="2">
    <source>
        <dbReference type="ARBA" id="ARBA00025626"/>
    </source>
</evidence>
<dbReference type="NCBIfam" id="TIGR01875">
    <property type="entry name" value="cas_MJ0381"/>
    <property type="match status" value="1"/>
</dbReference>
<dbReference type="Pfam" id="PF01905">
    <property type="entry name" value="DevR"/>
    <property type="match status" value="1"/>
</dbReference>
<comment type="function">
    <text evidence="2">CRISPR (clustered regularly interspaced short palindromic repeat) is an adaptive immune system that provides protection against mobile genetic elements (viruses, transposable elements and conjugative plasmids). CRISPR clusters contain spacers, sequences complementary to antecedent mobile elements, and target invading nucleic acids. CRISPR clusters are transcribed and processed into CRISPR RNA (crRNA).</text>
</comment>
<dbReference type="PIRSF" id="PIRSF011362">
    <property type="entry name" value="Fruiting_body_devlp_DevR"/>
    <property type="match status" value="1"/>
</dbReference>
<evidence type="ECO:0000313" key="5">
    <source>
        <dbReference type="Proteomes" id="UP000677668"/>
    </source>
</evidence>
<dbReference type="EMBL" id="CP072643">
    <property type="protein sequence ID" value="QUV95594.1"/>
    <property type="molecule type" value="Genomic_DNA"/>
</dbReference>
<dbReference type="InterPro" id="IPR016581">
    <property type="entry name" value="Cas7/Cst2/DevR_bac"/>
</dbReference>
<name>A0ABX8B7N8_9BACT</name>
<keyword evidence="1" id="KW-0051">Antiviral defense</keyword>
<evidence type="ECO:0000256" key="1">
    <source>
        <dbReference type="ARBA" id="ARBA00023118"/>
    </source>
</evidence>
<proteinExistence type="predicted"/>
<organism evidence="4 5">
    <name type="scientific">Chloracidobacterium sp. N</name>
    <dbReference type="NCBI Taxonomy" id="2821540"/>
    <lineage>
        <taxon>Bacteria</taxon>
        <taxon>Pseudomonadati</taxon>
        <taxon>Acidobacteriota</taxon>
        <taxon>Terriglobia</taxon>
        <taxon>Terriglobales</taxon>
        <taxon>Acidobacteriaceae</taxon>
        <taxon>Chloracidobacterium</taxon>
        <taxon>Chloracidobacterium aggregatum</taxon>
    </lineage>
</organism>
<evidence type="ECO:0000313" key="4">
    <source>
        <dbReference type="EMBL" id="QUV95594.1"/>
    </source>
</evidence>
<evidence type="ECO:0000256" key="3">
    <source>
        <dbReference type="SAM" id="MobiDB-lite"/>
    </source>
</evidence>
<feature type="region of interest" description="Disordered" evidence="3">
    <location>
        <begin position="103"/>
        <end position="131"/>
    </location>
</feature>
<gene>
    <name evidence="4" type="ORF">J8C05_12235</name>
</gene>
<dbReference type="InterPro" id="IPR010154">
    <property type="entry name" value="CRISPR-assoc_Cas7/Cst2/DevR"/>
</dbReference>
<protein>
    <submittedName>
        <fullName evidence="4">DevR family CRISPR-associated autoregulator</fullName>
    </submittedName>
</protein>